<comment type="subcellular location">
    <subcellularLocation>
        <location evidence="1">Cell membrane</location>
        <topology evidence="1">Multi-pass membrane protein</topology>
    </subcellularLocation>
</comment>
<evidence type="ECO:0000313" key="8">
    <source>
        <dbReference type="Proteomes" id="UP000275777"/>
    </source>
</evidence>
<dbReference type="GO" id="GO:0005886">
    <property type="term" value="C:plasma membrane"/>
    <property type="evidence" value="ECO:0007669"/>
    <property type="project" value="UniProtKB-SubCell"/>
</dbReference>
<proteinExistence type="predicted"/>
<dbReference type="PANTHER" id="PTHR43124">
    <property type="entry name" value="PURINE EFFLUX PUMP PBUE"/>
    <property type="match status" value="1"/>
</dbReference>
<evidence type="ECO:0000256" key="3">
    <source>
        <dbReference type="ARBA" id="ARBA00022692"/>
    </source>
</evidence>
<keyword evidence="3 6" id="KW-0812">Transmembrane</keyword>
<feature type="transmembrane region" description="Helical" evidence="6">
    <location>
        <begin position="57"/>
        <end position="75"/>
    </location>
</feature>
<organism evidence="7 8">
    <name type="scientific">Chromobacterium violaceum</name>
    <dbReference type="NCBI Taxonomy" id="536"/>
    <lineage>
        <taxon>Bacteria</taxon>
        <taxon>Pseudomonadati</taxon>
        <taxon>Pseudomonadota</taxon>
        <taxon>Betaproteobacteria</taxon>
        <taxon>Neisseriales</taxon>
        <taxon>Chromobacteriaceae</taxon>
        <taxon>Chromobacterium</taxon>
    </lineage>
</organism>
<sequence>MPMTKIRSGGAGAPPLPAAIYLLSVCIFAMATSEFMVAGMMPSLAAAFHASLADVGNLVSAFAASVVVGGPLLTWRLRAVRRKPALLACWRCF</sequence>
<dbReference type="AlphaFoldDB" id="A0A447T4H5"/>
<keyword evidence="5 6" id="KW-0472">Membrane</keyword>
<dbReference type="InterPro" id="IPR036259">
    <property type="entry name" value="MFS_trans_sf"/>
</dbReference>
<reference evidence="7 8" key="1">
    <citation type="submission" date="2018-12" db="EMBL/GenBank/DDBJ databases">
        <authorList>
            <consortium name="Pathogen Informatics"/>
        </authorList>
    </citation>
    <scope>NUCLEOTIDE SEQUENCE [LARGE SCALE GENOMIC DNA]</scope>
    <source>
        <strain evidence="7 8">NCTC9695</strain>
    </source>
</reference>
<dbReference type="GO" id="GO:0022857">
    <property type="term" value="F:transmembrane transporter activity"/>
    <property type="evidence" value="ECO:0007669"/>
    <property type="project" value="TreeGrafter"/>
</dbReference>
<protein>
    <submittedName>
        <fullName evidence="7">MFS transport protein AraJ</fullName>
    </submittedName>
</protein>
<dbReference type="SUPFAM" id="SSF103473">
    <property type="entry name" value="MFS general substrate transporter"/>
    <property type="match status" value="1"/>
</dbReference>
<evidence type="ECO:0000256" key="4">
    <source>
        <dbReference type="ARBA" id="ARBA00022989"/>
    </source>
</evidence>
<evidence type="ECO:0000313" key="7">
    <source>
        <dbReference type="EMBL" id="VEB39797.1"/>
    </source>
</evidence>
<dbReference type="EMBL" id="LR134182">
    <property type="protein sequence ID" value="VEB39797.1"/>
    <property type="molecule type" value="Genomic_DNA"/>
</dbReference>
<evidence type="ECO:0000256" key="6">
    <source>
        <dbReference type="SAM" id="Phobius"/>
    </source>
</evidence>
<dbReference type="InterPro" id="IPR050189">
    <property type="entry name" value="MFS_Efflux_Transporters"/>
</dbReference>
<evidence type="ECO:0000256" key="5">
    <source>
        <dbReference type="ARBA" id="ARBA00023136"/>
    </source>
</evidence>
<dbReference type="Gene3D" id="1.20.1250.20">
    <property type="entry name" value="MFS general substrate transporter like domains"/>
    <property type="match status" value="1"/>
</dbReference>
<evidence type="ECO:0000256" key="1">
    <source>
        <dbReference type="ARBA" id="ARBA00004651"/>
    </source>
</evidence>
<name>A0A447T4H5_CHRVL</name>
<keyword evidence="4 6" id="KW-1133">Transmembrane helix</keyword>
<keyword evidence="2" id="KW-1003">Cell membrane</keyword>
<dbReference type="Proteomes" id="UP000275777">
    <property type="component" value="Chromosome"/>
</dbReference>
<gene>
    <name evidence="7" type="ORF">NCTC9695_00182</name>
</gene>
<evidence type="ECO:0000256" key="2">
    <source>
        <dbReference type="ARBA" id="ARBA00022475"/>
    </source>
</evidence>
<dbReference type="PANTHER" id="PTHR43124:SF8">
    <property type="entry name" value="INNER MEMBRANE TRANSPORT PROTEIN YDHP"/>
    <property type="match status" value="1"/>
</dbReference>
<accession>A0A447T4H5</accession>